<reference evidence="2 3" key="1">
    <citation type="journal article" date="2019" name="Sci. Rep.">
        <title>Orb-weaving spider Araneus ventricosus genome elucidates the spidroin gene catalogue.</title>
        <authorList>
            <person name="Kono N."/>
            <person name="Nakamura H."/>
            <person name="Ohtoshi R."/>
            <person name="Moran D.A.P."/>
            <person name="Shinohara A."/>
            <person name="Yoshida Y."/>
            <person name="Fujiwara M."/>
            <person name="Mori M."/>
            <person name="Tomita M."/>
            <person name="Arakawa K."/>
        </authorList>
    </citation>
    <scope>NUCLEOTIDE SEQUENCE [LARGE SCALE GENOMIC DNA]</scope>
</reference>
<dbReference type="AlphaFoldDB" id="A0A4Y2G199"/>
<name>A0A4Y2G199_ARAVE</name>
<dbReference type="Proteomes" id="UP000499080">
    <property type="component" value="Unassembled WGS sequence"/>
</dbReference>
<proteinExistence type="predicted"/>
<sequence>MTRRTSFGLGWVVAGNWLLGLPPSFPTAVMAPAIQKPWYASWHARGTRVLFWDGPRNFEPPSPGFHATPAGGHCIWSATGPIHGGSSVESSFDPGTHRPQSRDLTTRPPRSCLRVGISLQKSHHEANTRELRTSSLSECLIYPTKRPL</sequence>
<gene>
    <name evidence="2" type="ORF">AVEN_68367_1</name>
</gene>
<evidence type="ECO:0000256" key="1">
    <source>
        <dbReference type="SAM" id="MobiDB-lite"/>
    </source>
</evidence>
<organism evidence="2 3">
    <name type="scientific">Araneus ventricosus</name>
    <name type="common">Orbweaver spider</name>
    <name type="synonym">Epeira ventricosa</name>
    <dbReference type="NCBI Taxonomy" id="182803"/>
    <lineage>
        <taxon>Eukaryota</taxon>
        <taxon>Metazoa</taxon>
        <taxon>Ecdysozoa</taxon>
        <taxon>Arthropoda</taxon>
        <taxon>Chelicerata</taxon>
        <taxon>Arachnida</taxon>
        <taxon>Araneae</taxon>
        <taxon>Araneomorphae</taxon>
        <taxon>Entelegynae</taxon>
        <taxon>Araneoidea</taxon>
        <taxon>Araneidae</taxon>
        <taxon>Araneus</taxon>
    </lineage>
</organism>
<keyword evidence="3" id="KW-1185">Reference proteome</keyword>
<protein>
    <submittedName>
        <fullName evidence="2">Uncharacterized protein</fullName>
    </submittedName>
</protein>
<accession>A0A4Y2G199</accession>
<dbReference type="EMBL" id="BGPR01001163">
    <property type="protein sequence ID" value="GBM47047.1"/>
    <property type="molecule type" value="Genomic_DNA"/>
</dbReference>
<comment type="caution">
    <text evidence="2">The sequence shown here is derived from an EMBL/GenBank/DDBJ whole genome shotgun (WGS) entry which is preliminary data.</text>
</comment>
<evidence type="ECO:0000313" key="3">
    <source>
        <dbReference type="Proteomes" id="UP000499080"/>
    </source>
</evidence>
<feature type="region of interest" description="Disordered" evidence="1">
    <location>
        <begin position="85"/>
        <end position="109"/>
    </location>
</feature>
<evidence type="ECO:0000313" key="2">
    <source>
        <dbReference type="EMBL" id="GBM47047.1"/>
    </source>
</evidence>